<evidence type="ECO:0000256" key="6">
    <source>
        <dbReference type="SAM" id="Phobius"/>
    </source>
</evidence>
<keyword evidence="2" id="KW-1003">Cell membrane</keyword>
<name>A0A941HP95_9CLOT</name>
<sequence>MAYLLTAAFFLSAFLAVMAGYEIFLKDADHLQGRLLQLGQSQQEEELDEMKKPFAERVLTPGYERFIATITKATPKSIRMKYEKLIQQSGYLGKMTPSNIISMQVMMALIVVGVSVLLASGMGKPLSPMLYPLIILIAFMVPYSFFNTKAQKRRLVVQNQLPDMLDLLYISVEAGLGFDMALKKSTDKMKGPLSEEIKRGLSEISKGKGRQEAFRGIIQRTGVDDVNTFITAVIQSEMLGTNIANMLRVQSHEMRQRRRQRAEEKAQKIPIKMLFPLIFFMLPALFIVILGPAGINMIKTLTKM</sequence>
<evidence type="ECO:0000256" key="1">
    <source>
        <dbReference type="ARBA" id="ARBA00004651"/>
    </source>
</evidence>
<dbReference type="GO" id="GO:0005886">
    <property type="term" value="C:plasma membrane"/>
    <property type="evidence" value="ECO:0007669"/>
    <property type="project" value="UniProtKB-SubCell"/>
</dbReference>
<feature type="domain" description="Type II secretion system protein GspF" evidence="7">
    <location>
        <begin position="165"/>
        <end position="290"/>
    </location>
</feature>
<dbReference type="AlphaFoldDB" id="A0A941HP95"/>
<keyword evidence="3 6" id="KW-0812">Transmembrane</keyword>
<reference evidence="8" key="1">
    <citation type="submission" date="2021-04" db="EMBL/GenBank/DDBJ databases">
        <title>Proteiniclasticum sedimins sp. nov., an obligate anaerobic bacterium isolated from anaerobic sludge.</title>
        <authorList>
            <person name="Liu J."/>
        </authorList>
    </citation>
    <scope>NUCLEOTIDE SEQUENCE</scope>
    <source>
        <strain evidence="8">BAD-10</strain>
    </source>
</reference>
<evidence type="ECO:0000256" key="2">
    <source>
        <dbReference type="ARBA" id="ARBA00022475"/>
    </source>
</evidence>
<feature type="transmembrane region" description="Helical" evidence="6">
    <location>
        <begin position="130"/>
        <end position="146"/>
    </location>
</feature>
<organism evidence="8 9">
    <name type="scientific">Proteiniclasticum sediminis</name>
    <dbReference type="NCBI Taxonomy" id="2804028"/>
    <lineage>
        <taxon>Bacteria</taxon>
        <taxon>Bacillati</taxon>
        <taxon>Bacillota</taxon>
        <taxon>Clostridia</taxon>
        <taxon>Eubacteriales</taxon>
        <taxon>Clostridiaceae</taxon>
        <taxon>Proteiniclasticum</taxon>
    </lineage>
</organism>
<keyword evidence="5 6" id="KW-0472">Membrane</keyword>
<dbReference type="Proteomes" id="UP000675379">
    <property type="component" value="Unassembled WGS sequence"/>
</dbReference>
<protein>
    <submittedName>
        <fullName evidence="8">Type II secretion system F family protein</fullName>
    </submittedName>
</protein>
<evidence type="ECO:0000256" key="4">
    <source>
        <dbReference type="ARBA" id="ARBA00022989"/>
    </source>
</evidence>
<evidence type="ECO:0000313" key="8">
    <source>
        <dbReference type="EMBL" id="MBR0575261.1"/>
    </source>
</evidence>
<accession>A0A941HP95</accession>
<dbReference type="Pfam" id="PF00482">
    <property type="entry name" value="T2SSF"/>
    <property type="match status" value="1"/>
</dbReference>
<evidence type="ECO:0000256" key="5">
    <source>
        <dbReference type="ARBA" id="ARBA00023136"/>
    </source>
</evidence>
<gene>
    <name evidence="8" type="ORF">KCG48_02795</name>
</gene>
<dbReference type="InterPro" id="IPR018076">
    <property type="entry name" value="T2SS_GspF_dom"/>
</dbReference>
<comment type="caution">
    <text evidence="8">The sequence shown here is derived from an EMBL/GenBank/DDBJ whole genome shotgun (WGS) entry which is preliminary data.</text>
</comment>
<feature type="transmembrane region" description="Helical" evidence="6">
    <location>
        <begin position="100"/>
        <end position="118"/>
    </location>
</feature>
<dbReference type="EMBL" id="JAGSCS010000002">
    <property type="protein sequence ID" value="MBR0575261.1"/>
    <property type="molecule type" value="Genomic_DNA"/>
</dbReference>
<dbReference type="RefSeq" id="WP_211799771.1">
    <property type="nucleotide sequence ID" value="NZ_JAGSCS010000002.1"/>
</dbReference>
<keyword evidence="9" id="KW-1185">Reference proteome</keyword>
<proteinExistence type="predicted"/>
<dbReference type="PANTHER" id="PTHR35007:SF2">
    <property type="entry name" value="PILUS ASSEMBLE PROTEIN"/>
    <property type="match status" value="1"/>
</dbReference>
<evidence type="ECO:0000256" key="3">
    <source>
        <dbReference type="ARBA" id="ARBA00022692"/>
    </source>
</evidence>
<dbReference type="PANTHER" id="PTHR35007">
    <property type="entry name" value="INTEGRAL MEMBRANE PROTEIN-RELATED"/>
    <property type="match status" value="1"/>
</dbReference>
<keyword evidence="4 6" id="KW-1133">Transmembrane helix</keyword>
<evidence type="ECO:0000313" key="9">
    <source>
        <dbReference type="Proteomes" id="UP000675379"/>
    </source>
</evidence>
<evidence type="ECO:0000259" key="7">
    <source>
        <dbReference type="Pfam" id="PF00482"/>
    </source>
</evidence>
<feature type="transmembrane region" description="Helical" evidence="6">
    <location>
        <begin position="274"/>
        <end position="295"/>
    </location>
</feature>
<comment type="subcellular location">
    <subcellularLocation>
        <location evidence="1">Cell membrane</location>
        <topology evidence="1">Multi-pass membrane protein</topology>
    </subcellularLocation>
</comment>